<dbReference type="OrthoDB" id="5819582at2759"/>
<evidence type="ECO:0000313" key="3">
    <source>
        <dbReference type="EMBL" id="KAF1811615.1"/>
    </source>
</evidence>
<dbReference type="InterPro" id="IPR002656">
    <property type="entry name" value="Acyl_transf_3_dom"/>
</dbReference>
<protein>
    <recommendedName>
        <fullName evidence="2">Acyltransferase 3 domain-containing protein</fullName>
    </recommendedName>
</protein>
<name>A0A6G1G0H8_9PEZI</name>
<sequence>MGFRSLYQMQSVSNWPIRGVGLLLPSFLQARNADEESASKRRHANAALDGLRGMAALFVFFFHILFSYTDRVEYGYGRDERNTHLIQLPFLRLLIAGHAMVGVFFVVGGYVFSLRPLRLMRSRTYDRLYETVASSLFRRGIRLYLPAIAATFLTMMTIHLGLWEYPRQFADSKDYVFYADNHHRQFPTLFEQVDDWAHETWKLTDIWDYYNKGVLMPYYNPYDPHLWTVPFEYRSSLFLVIVLFAFSKCHTPLRILFMICAIYFCGMWDRWEMVLFLSGTVLAEIKLIGEAADLDGTSAQTPQPMSLELVSSHYSSSALAEPQPPHFGPVPDNEQWTRSSWLRGFRLTTSRRWFQLGGLDFRFPQLPGGLQIRHLLSFVASLYLLSTPNLDVAETPGYRYLSSYTPTTYTDEKRFLQGLGATLLVYTISNSGALQIPFTSHFALYMGRISYSFYIVHGPLIHIVGYSVTPTIWNWIGMEGARWWIGLLLGSVVLAGCVFWVADVFESLVDRSAGKLARKLETWATGAD</sequence>
<gene>
    <name evidence="3 5" type="ORF">P152DRAFT_459554</name>
</gene>
<reference evidence="3 5" key="1">
    <citation type="submission" date="2020-01" db="EMBL/GenBank/DDBJ databases">
        <authorList>
            <consortium name="DOE Joint Genome Institute"/>
            <person name="Haridas S."/>
            <person name="Albert R."/>
            <person name="Binder M."/>
            <person name="Bloem J."/>
            <person name="Labutti K."/>
            <person name="Salamov A."/>
            <person name="Andreopoulos B."/>
            <person name="Baker S.E."/>
            <person name="Barry K."/>
            <person name="Bills G."/>
            <person name="Bluhm B.H."/>
            <person name="Cannon C."/>
            <person name="Castanera R."/>
            <person name="Culley D.E."/>
            <person name="Daum C."/>
            <person name="Ezra D."/>
            <person name="Gonzalez J.B."/>
            <person name="Henrissat B."/>
            <person name="Kuo A."/>
            <person name="Liang C."/>
            <person name="Lipzen A."/>
            <person name="Lutzoni F."/>
            <person name="Magnuson J."/>
            <person name="Mondo S."/>
            <person name="Nolan M."/>
            <person name="Ohm R."/>
            <person name="Pangilinan J."/>
            <person name="Park H.-J."/>
            <person name="Ramirez L."/>
            <person name="Alfaro M."/>
            <person name="Sun H."/>
            <person name="Tritt A."/>
            <person name="Yoshinaga Y."/>
            <person name="Zwiers L.-H."/>
            <person name="Turgeon B.G."/>
            <person name="Goodwin S.B."/>
            <person name="Spatafora J.W."/>
            <person name="Crous P.W."/>
            <person name="Grigoriev I.V."/>
        </authorList>
    </citation>
    <scope>NUCLEOTIDE SEQUENCE</scope>
    <source>
        <strain evidence="3 5">CBS 781.70</strain>
    </source>
</reference>
<feature type="transmembrane region" description="Helical" evidence="1">
    <location>
        <begin position="481"/>
        <end position="502"/>
    </location>
</feature>
<dbReference type="AlphaFoldDB" id="A0A6G1G0H8"/>
<organism evidence="3">
    <name type="scientific">Eremomyces bilateralis CBS 781.70</name>
    <dbReference type="NCBI Taxonomy" id="1392243"/>
    <lineage>
        <taxon>Eukaryota</taxon>
        <taxon>Fungi</taxon>
        <taxon>Dikarya</taxon>
        <taxon>Ascomycota</taxon>
        <taxon>Pezizomycotina</taxon>
        <taxon>Dothideomycetes</taxon>
        <taxon>Dothideomycetes incertae sedis</taxon>
        <taxon>Eremomycetales</taxon>
        <taxon>Eremomycetaceae</taxon>
        <taxon>Eremomyces</taxon>
    </lineage>
</organism>
<evidence type="ECO:0000259" key="2">
    <source>
        <dbReference type="Pfam" id="PF01757"/>
    </source>
</evidence>
<feature type="transmembrane region" description="Helical" evidence="1">
    <location>
        <begin position="451"/>
        <end position="469"/>
    </location>
</feature>
<proteinExistence type="predicted"/>
<feature type="transmembrane region" description="Helical" evidence="1">
    <location>
        <begin position="89"/>
        <end position="113"/>
    </location>
</feature>
<dbReference type="PANTHER" id="PTHR23028:SF134">
    <property type="entry name" value="PUTATIVE (AFU_ORTHOLOGUE AFUA_4G08520)-RELATED"/>
    <property type="match status" value="1"/>
</dbReference>
<feature type="transmembrane region" description="Helical" evidence="1">
    <location>
        <begin position="143"/>
        <end position="163"/>
    </location>
</feature>
<keyword evidence="1" id="KW-0472">Membrane</keyword>
<feature type="domain" description="Acyltransferase 3" evidence="2">
    <location>
        <begin position="45"/>
        <end position="498"/>
    </location>
</feature>
<dbReference type="GO" id="GO:0016747">
    <property type="term" value="F:acyltransferase activity, transferring groups other than amino-acyl groups"/>
    <property type="evidence" value="ECO:0007669"/>
    <property type="project" value="InterPro"/>
</dbReference>
<feature type="transmembrane region" description="Helical" evidence="1">
    <location>
        <begin position="50"/>
        <end position="69"/>
    </location>
</feature>
<dbReference type="InterPro" id="IPR050879">
    <property type="entry name" value="Acyltransferase_3"/>
</dbReference>
<reference evidence="5" key="3">
    <citation type="submission" date="2025-04" db="UniProtKB">
        <authorList>
            <consortium name="RefSeq"/>
        </authorList>
    </citation>
    <scope>IDENTIFICATION</scope>
    <source>
        <strain evidence="5">CBS 781.70</strain>
    </source>
</reference>
<dbReference type="EMBL" id="ML975161">
    <property type="protein sequence ID" value="KAF1811615.1"/>
    <property type="molecule type" value="Genomic_DNA"/>
</dbReference>
<evidence type="ECO:0000256" key="1">
    <source>
        <dbReference type="SAM" id="Phobius"/>
    </source>
</evidence>
<dbReference type="PANTHER" id="PTHR23028">
    <property type="entry name" value="ACETYLTRANSFERASE"/>
    <property type="match status" value="1"/>
</dbReference>
<keyword evidence="4" id="KW-1185">Reference proteome</keyword>
<evidence type="ECO:0000313" key="5">
    <source>
        <dbReference type="RefSeq" id="XP_033533246.1"/>
    </source>
</evidence>
<keyword evidence="1" id="KW-0812">Transmembrane</keyword>
<accession>A0A6G1G0H8</accession>
<reference evidence="5" key="2">
    <citation type="submission" date="2020-04" db="EMBL/GenBank/DDBJ databases">
        <authorList>
            <consortium name="NCBI Genome Project"/>
        </authorList>
    </citation>
    <scope>NUCLEOTIDE SEQUENCE</scope>
    <source>
        <strain evidence="5">CBS 781.70</strain>
    </source>
</reference>
<keyword evidence="1" id="KW-1133">Transmembrane helix</keyword>
<dbReference type="RefSeq" id="XP_033533246.1">
    <property type="nucleotide sequence ID" value="XM_033679705.1"/>
</dbReference>
<dbReference type="GeneID" id="54420275"/>
<dbReference type="Pfam" id="PF01757">
    <property type="entry name" value="Acyl_transf_3"/>
    <property type="match status" value="1"/>
</dbReference>
<dbReference type="Proteomes" id="UP000504638">
    <property type="component" value="Unplaced"/>
</dbReference>
<evidence type="ECO:0000313" key="4">
    <source>
        <dbReference type="Proteomes" id="UP000504638"/>
    </source>
</evidence>
<feature type="transmembrane region" description="Helical" evidence="1">
    <location>
        <begin position="237"/>
        <end position="265"/>
    </location>
</feature>